<accession>A0A2W1NBG4</accession>
<dbReference type="EMBL" id="QKSB01000007">
    <property type="protein sequence ID" value="PZE16655.1"/>
    <property type="molecule type" value="Genomic_DNA"/>
</dbReference>
<keyword evidence="3" id="KW-1185">Reference proteome</keyword>
<evidence type="ECO:0000313" key="3">
    <source>
        <dbReference type="Proteomes" id="UP000249248"/>
    </source>
</evidence>
<reference evidence="2 3" key="1">
    <citation type="submission" date="2018-06" db="EMBL/GenBank/DDBJ databases">
        <title>The draft genome sequence of Crocinitomix sp. SM1701.</title>
        <authorList>
            <person name="Zhang X."/>
        </authorList>
    </citation>
    <scope>NUCLEOTIDE SEQUENCE [LARGE SCALE GENOMIC DNA]</scope>
    <source>
        <strain evidence="2 3">SM1701</strain>
    </source>
</reference>
<gene>
    <name evidence="2" type="ORF">DNU06_12430</name>
</gene>
<feature type="signal peptide" evidence="1">
    <location>
        <begin position="1"/>
        <end position="22"/>
    </location>
</feature>
<evidence type="ECO:0000256" key="1">
    <source>
        <dbReference type="SAM" id="SignalP"/>
    </source>
</evidence>
<dbReference type="AlphaFoldDB" id="A0A2W1NBG4"/>
<feature type="chain" id="PRO_5016148232" description="DUF4468 domain-containing protein" evidence="1">
    <location>
        <begin position="23"/>
        <end position="214"/>
    </location>
</feature>
<dbReference type="Proteomes" id="UP000249248">
    <property type="component" value="Unassembled WGS sequence"/>
</dbReference>
<comment type="caution">
    <text evidence="2">The sequence shown here is derived from an EMBL/GenBank/DDBJ whole genome shotgun (WGS) entry which is preliminary data.</text>
</comment>
<sequence>MSKLKVTILLFIIGLSWNYANCQTKPCVHLRSGAVVYFEKVIANELSKRIKCVDSNGDKTDYLKIDVESAVVGYTDKPKTLKQVIFVKVNINDKTVSAGNRILKVVIRSGDVSILSYQRSRETGAQHAQKSSTYTTSSYTEFCYIKDGIYHAIPRVMLYKKYSILFDNMKVWFNHCDNVLAILENYSREQKKRLNVYKVLFEIEKIYYDKCYFE</sequence>
<dbReference type="RefSeq" id="WP_111063672.1">
    <property type="nucleotide sequence ID" value="NZ_JBHUCU010000017.1"/>
</dbReference>
<organism evidence="2 3">
    <name type="scientific">Putridiphycobacter roseus</name>
    <dbReference type="NCBI Taxonomy" id="2219161"/>
    <lineage>
        <taxon>Bacteria</taxon>
        <taxon>Pseudomonadati</taxon>
        <taxon>Bacteroidota</taxon>
        <taxon>Flavobacteriia</taxon>
        <taxon>Flavobacteriales</taxon>
        <taxon>Crocinitomicaceae</taxon>
        <taxon>Putridiphycobacter</taxon>
    </lineage>
</organism>
<keyword evidence="1" id="KW-0732">Signal</keyword>
<name>A0A2W1NBG4_9FLAO</name>
<proteinExistence type="predicted"/>
<protein>
    <recommendedName>
        <fullName evidence="4">DUF4468 domain-containing protein</fullName>
    </recommendedName>
</protein>
<evidence type="ECO:0000313" key="2">
    <source>
        <dbReference type="EMBL" id="PZE16655.1"/>
    </source>
</evidence>
<evidence type="ECO:0008006" key="4">
    <source>
        <dbReference type="Google" id="ProtNLM"/>
    </source>
</evidence>